<accession>A0ABR3CU57</accession>
<feature type="compositionally biased region" description="Basic and acidic residues" evidence="1">
    <location>
        <begin position="15"/>
        <end position="28"/>
    </location>
</feature>
<feature type="region of interest" description="Disordered" evidence="1">
    <location>
        <begin position="1"/>
        <end position="28"/>
    </location>
</feature>
<reference evidence="2 3" key="1">
    <citation type="submission" date="2024-02" db="EMBL/GenBank/DDBJ databases">
        <title>De novo assembly and annotation of 12 fungi associated with fruit tree decline syndrome in Ontario, Canada.</title>
        <authorList>
            <person name="Sulman M."/>
            <person name="Ellouze W."/>
            <person name="Ilyukhin E."/>
        </authorList>
    </citation>
    <scope>NUCLEOTIDE SEQUENCE [LARGE SCALE GENOMIC DNA]</scope>
    <source>
        <strain evidence="2 3">FDS-637</strain>
    </source>
</reference>
<sequence>MTRKKPVGRSADPTHAQHLEKTEQKASRPECCTHITDEALKHHNAFCVPLNRKVHTTEFVATQENEPCCSATQLLQGRQRDLRRPFPLSIQKQPGLANAAVQDICTTNRAAMDDNSLQLERGAVPPARLREQVAYPNLSPSPSPRLRSPRNSEMAPTDSGRFEPGDKKLDDCFKDLYGFDKDLDDRRHVTSMPRHATSIYSLSTPSSDSTQLSPGVMATADSIVPLKLRCQSDRRDNELHNFIGGQGLHNYQLGGQSTKNDSFLPFQNPPEFRQHMLKTEALKTQDDTSTAFYSSQLRLMFAKTEKLDATLKMQQATINTLEATLKTQEAIVKTLSENLSTLGADISKQQNNMNKSHVAVAKYRTLIERPGEIWDKIWDMMWGEIYENKELDTDSVIMQTIRSLEASKASAERLIKGLESRLDNKINWLKPDRSSRAHKTATAKGGTNKKPVDAGVAVPTPPKRAKAGPRRLSALGDGGFRTMCHDDPMSNSRRGYPLIQKCQSEVDSSVLDALDASHRTTSSNAELTGDGHDQGLDMTGRYPIGIPSTGDASAAPKTKDMLPAMKSQQKGLDSKVAEPPSYEALMRKPSGWYMRILKEIEREEIIDSFFKKKDIISDSADDKAKTMALGKLWFGDGSYPYSYEDRNNDKNREAFIRKLLALSWFEREKIVAFLEKKAAMVSARRPDARADEHSYGQSKEKTVGKRGLLDGDDDTITVTLQRGKGRARSSQE</sequence>
<comment type="caution">
    <text evidence="2">The sequence shown here is derived from an EMBL/GenBank/DDBJ whole genome shotgun (WGS) entry which is preliminary data.</text>
</comment>
<feature type="region of interest" description="Disordered" evidence="1">
    <location>
        <begin position="433"/>
        <end position="480"/>
    </location>
</feature>
<keyword evidence="3" id="KW-1185">Reference proteome</keyword>
<evidence type="ECO:0000313" key="2">
    <source>
        <dbReference type="EMBL" id="KAL0264436.1"/>
    </source>
</evidence>
<gene>
    <name evidence="2" type="ORF">SLS55_000386</name>
</gene>
<organism evidence="2 3">
    <name type="scientific">Diplodia seriata</name>
    <dbReference type="NCBI Taxonomy" id="420778"/>
    <lineage>
        <taxon>Eukaryota</taxon>
        <taxon>Fungi</taxon>
        <taxon>Dikarya</taxon>
        <taxon>Ascomycota</taxon>
        <taxon>Pezizomycotina</taxon>
        <taxon>Dothideomycetes</taxon>
        <taxon>Dothideomycetes incertae sedis</taxon>
        <taxon>Botryosphaeriales</taxon>
        <taxon>Botryosphaeriaceae</taxon>
        <taxon>Diplodia</taxon>
    </lineage>
</organism>
<feature type="compositionally biased region" description="Low complexity" evidence="1">
    <location>
        <begin position="136"/>
        <end position="152"/>
    </location>
</feature>
<proteinExistence type="predicted"/>
<evidence type="ECO:0000313" key="3">
    <source>
        <dbReference type="Proteomes" id="UP001430584"/>
    </source>
</evidence>
<dbReference type="RefSeq" id="XP_066637176.1">
    <property type="nucleotide sequence ID" value="XM_066771897.1"/>
</dbReference>
<evidence type="ECO:0000256" key="1">
    <source>
        <dbReference type="SAM" id="MobiDB-lite"/>
    </source>
</evidence>
<feature type="region of interest" description="Disordered" evidence="1">
    <location>
        <begin position="685"/>
        <end position="732"/>
    </location>
</feature>
<feature type="region of interest" description="Disordered" evidence="1">
    <location>
        <begin position="124"/>
        <end position="166"/>
    </location>
</feature>
<protein>
    <submittedName>
        <fullName evidence="2">Uncharacterized protein</fullName>
    </submittedName>
</protein>
<feature type="compositionally biased region" description="Basic residues" evidence="1">
    <location>
        <begin position="723"/>
        <end position="732"/>
    </location>
</feature>
<name>A0ABR3CU57_9PEZI</name>
<feature type="compositionally biased region" description="Basic and acidic residues" evidence="1">
    <location>
        <begin position="685"/>
        <end position="709"/>
    </location>
</feature>
<dbReference type="Proteomes" id="UP001430584">
    <property type="component" value="Unassembled WGS sequence"/>
</dbReference>
<dbReference type="EMBL" id="JAJVCZ030000001">
    <property type="protein sequence ID" value="KAL0264436.1"/>
    <property type="molecule type" value="Genomic_DNA"/>
</dbReference>
<dbReference type="GeneID" id="92004471"/>